<dbReference type="InterPro" id="IPR031643">
    <property type="entry name" value="DUF4708"/>
</dbReference>
<dbReference type="RefSeq" id="XP_066920674.1">
    <property type="nucleotide sequence ID" value="XM_067064573.1"/>
</dbReference>
<evidence type="ECO:0000313" key="3">
    <source>
        <dbReference type="EnsemblMetazoa" id="CLYHEMP005632.1"/>
    </source>
</evidence>
<feature type="region of interest" description="Disordered" evidence="1">
    <location>
        <begin position="591"/>
        <end position="623"/>
    </location>
</feature>
<feature type="compositionally biased region" description="Basic and acidic residues" evidence="1">
    <location>
        <begin position="515"/>
        <end position="532"/>
    </location>
</feature>
<accession>A0A7M5V8N3</accession>
<feature type="region of interest" description="Disordered" evidence="1">
    <location>
        <begin position="827"/>
        <end position="867"/>
    </location>
</feature>
<proteinExistence type="predicted"/>
<evidence type="ECO:0000313" key="4">
    <source>
        <dbReference type="Proteomes" id="UP000594262"/>
    </source>
</evidence>
<feature type="domain" description="DUF4708" evidence="2">
    <location>
        <begin position="9"/>
        <end position="267"/>
    </location>
</feature>
<dbReference type="EnsemblMetazoa" id="CLYHEMT005632.1">
    <property type="protein sequence ID" value="CLYHEMP005632.1"/>
    <property type="gene ID" value="CLYHEMG005632"/>
</dbReference>
<evidence type="ECO:0000259" key="2">
    <source>
        <dbReference type="Pfam" id="PF15813"/>
    </source>
</evidence>
<feature type="region of interest" description="Disordered" evidence="1">
    <location>
        <begin position="443"/>
        <end position="466"/>
    </location>
</feature>
<dbReference type="GeneID" id="136807948"/>
<name>A0A7M5V8N3_9CNID</name>
<dbReference type="PANTHER" id="PTHR28495">
    <property type="entry name" value="HYPOTHETICAL PROTEIN LOC100359752"/>
    <property type="match status" value="1"/>
</dbReference>
<dbReference type="OrthoDB" id="6285995at2759"/>
<feature type="compositionally biased region" description="Polar residues" evidence="1">
    <location>
        <begin position="827"/>
        <end position="858"/>
    </location>
</feature>
<sequence>MASTGIEKRLFFTALPDLSMLTAFRAAFTSKQEIIGIQPPCCRELIFTLPEILVSPAFDNKSNLFIIAEKKLSSSADFSKTLERLQIKLCTRLEVDAELFEYCLTYTLYQKLAPFWNRTNSFLVRGRNFLQVKDKLSATGLELYVTDKICIAMEPFQIRSPPIEVEDFTIDFKSLWNFKRDSSAKISGHSIEDSICYVLPSFRKCHITSITHSIPKNTPFKDYNALKQHWKLSYGYRLPGDECQLYFNVRFNGSNVFTYPEWCVRKNDAVRYLRCDTDEICSLFFTDLEQRMPSIFSKPFKFTNQSLFWQKNLPTADKGNKSFLTNHPQFNNTNKTKAFTSNTKAISKKESTTSGFQYEKSEMVSSISTCSNPTQTNSSRLVQATSRNVNSKPLHSTPSIKNLSLNKSADEMKTNQLPPPKTIQNSRSVVTNVTNHKKTLKTQLSTKPSSLKEIHQKQTKAFPKNSPLLGGNIIDIPDSPFDQLVPEELLQSNMSMNNDENTLLYQDQNNVKPSNDFKRNEQNSKSTKDKESNQTNDDCFINKSDFSLIDESMFEDGCDDEGQVVPDQSTGNVSSIKTLQTDQANLETNFTEGVKQQSQRESSQFKPIQSDTDTDTDTSRVVPSSSISNAFADDDIFPKGDTVQVGEKRKDINDGIPSSQKLVPQFGRCKKKKNVFNATKQISSTQPSLTNRSTESTKVVPSFKTKTNLFKATSFSKSTKIIPEKRKLQTTHNVSSTINAKKPKVITKTPSSSTKPSIIKTPTNCVQNRKELNGNIRNSPLPPIPLVTSTDDFSTKKKSFSCVQKEPFTSSQGLSLANEILRNISSSQSTVKGMSESQGSNTIQQTPDSTASFTNNQAAKKPRAKPKINEDINVEEMARTGKLSKVNAPTLKNWLRSKSVVFKASEKKDALVLKALEYLGIPNGNPAVS</sequence>
<dbReference type="Pfam" id="PF15813">
    <property type="entry name" value="DUF4708"/>
    <property type="match status" value="1"/>
</dbReference>
<organism evidence="3 4">
    <name type="scientific">Clytia hemisphaerica</name>
    <dbReference type="NCBI Taxonomy" id="252671"/>
    <lineage>
        <taxon>Eukaryota</taxon>
        <taxon>Metazoa</taxon>
        <taxon>Cnidaria</taxon>
        <taxon>Hydrozoa</taxon>
        <taxon>Hydroidolina</taxon>
        <taxon>Leptothecata</taxon>
        <taxon>Obeliida</taxon>
        <taxon>Clytiidae</taxon>
        <taxon>Clytia</taxon>
    </lineage>
</organism>
<dbReference type="Proteomes" id="UP000594262">
    <property type="component" value="Unplaced"/>
</dbReference>
<protein>
    <recommendedName>
        <fullName evidence="2">DUF4708 domain-containing protein</fullName>
    </recommendedName>
</protein>
<keyword evidence="4" id="KW-1185">Reference proteome</keyword>
<evidence type="ECO:0000256" key="1">
    <source>
        <dbReference type="SAM" id="MobiDB-lite"/>
    </source>
</evidence>
<feature type="compositionally biased region" description="Polar residues" evidence="1">
    <location>
        <begin position="591"/>
        <end position="610"/>
    </location>
</feature>
<dbReference type="PANTHER" id="PTHR28495:SF1">
    <property type="entry name" value="GENE, 17266-RELATED"/>
    <property type="match status" value="1"/>
</dbReference>
<feature type="region of interest" description="Disordered" evidence="1">
    <location>
        <begin position="508"/>
        <end position="540"/>
    </location>
</feature>
<dbReference type="AlphaFoldDB" id="A0A7M5V8N3"/>
<reference evidence="3" key="1">
    <citation type="submission" date="2021-01" db="UniProtKB">
        <authorList>
            <consortium name="EnsemblMetazoa"/>
        </authorList>
    </citation>
    <scope>IDENTIFICATION</scope>
</reference>